<dbReference type="GO" id="GO:0005634">
    <property type="term" value="C:nucleus"/>
    <property type="evidence" value="ECO:0007669"/>
    <property type="project" value="TreeGrafter"/>
</dbReference>
<dbReference type="InParanoid" id="A0A0G4ENT3"/>
<dbReference type="UniPathway" id="UPA00143"/>
<reference evidence="3 4" key="1">
    <citation type="submission" date="2014-11" db="EMBL/GenBank/DDBJ databases">
        <authorList>
            <person name="Zhu J."/>
            <person name="Qi W."/>
            <person name="Song R."/>
        </authorList>
    </citation>
    <scope>NUCLEOTIDE SEQUENCE [LARGE SCALE GENOMIC DNA]</scope>
</reference>
<dbReference type="InterPro" id="IPR045132">
    <property type="entry name" value="UBE4"/>
</dbReference>
<dbReference type="PANTHER" id="PTHR13931">
    <property type="entry name" value="UBIQUITINATION FACTOR E4"/>
    <property type="match status" value="1"/>
</dbReference>
<dbReference type="VEuPathDB" id="CryptoDB:Vbra_20541"/>
<dbReference type="GO" id="GO:0034450">
    <property type="term" value="F:ubiquitin-ubiquitin ligase activity"/>
    <property type="evidence" value="ECO:0007669"/>
    <property type="project" value="InterPro"/>
</dbReference>
<sequence>MNMALFDFIVELIGGWSIPIFSALLLVGIVTACILLDNATAASVPSANTSALRHRCTETDTRGAAASAPKTTPSTAAAAASTPSSEVPREQREDSYVETVVFRPLMLKYDGGGLRQFDEQLVDYLHAKHLARTNMPEQFRAYVKAYTTIHDAAERHRRLVWLRPKIDAFEDLMITRAVQTLAACRDPPLVMILALRDNAITPTTYERLMAALAASNTPIRPQGGAASGQAPLEHSAMLLHILNKFSWEVVNYISHSHLGRMARTEDWIVPSECPSHRLLKDAYRKGGASSALADVDCFMPPDNCPYSVGDPLSRVTPFQSHTILGALLSASVLNSAPGAIRVFTAAAENLGGPTVQQVHLDECRRAVERVHEQEIVIRRFAPGLGRFRSLDHINECVESTFRQVESVLVCFIRPLWRSRRTQTAEASPEQSSGSASPKQALLAWAEGIVNATPVGATSGCLINVMCCLGGLLEDEISRAGGIDSVVERIDPLYCARTNGRLGASMGRDVLRLGDTVSYTQQRVNKDTRATTAAMRVLSVIDKQRPEAAAPSPLTELFFLALRALQAGYLTAWSDQAATVRVLHVEQQVAPNGGGLSGSAMRVFNLLGVYAHVLGAPYLLQKASVVVNLSMALILQTAYTNVSDQLPFRRVISPPPSADSPAPAPTHRPRLDDTSTPLPPPCPQMPMLYDALATQLTASEDIQQEEMAVIDESLQLLMDEDVQKRGPLELQLLPVWMVHDTLVAIRLILAEPGQGHAQSTATARLDRCLALDMIAVVVGSPEVFSKGAVQMQALLALDATWGAEAFSWRLVPVLLRLFSMTDGLEWDDSPPSHGMLQSMVREKLFRVVREMPKCRVGLRVAAEAYGDVFRIFLATVLHAAYSQLFWGLYGLAEVRRMEEEHPDMVQDVADLVGQLDEQDGDRLSLLPNGVLLLGHVAEVVCGDPMATAVMLRDSTPIAGMAGHQTTLLDLMTGLLNLTLSRLAGPQSLQLKVSNPRVYGFFKCEMLQWAIDMCGMIHDACTAGVCRTQDGGERPTLAAHTLLEKISSQENADFRIDSYEKAVRIVYRQNISTADRRAKFKAMFECLSRHLAHSRVLFELETEPDAPDEFLDALTSRVMGNPRRLPSSNIVDESSVLRLLAENNPRDPFSGLPLTPQDIGSVPELEDRLAAWRAAGCPPPATSPDTNQEWQPSPSPSTDTNHDQHHSSSSSSGQFNLILMCGEQRHRLSLEDGVQTTLEVLASRVRSAVGVSGGGGMRLIRHGMELPVGRQPMQPLSTWGVASGDTIQVMLV</sequence>
<dbReference type="Proteomes" id="UP000041254">
    <property type="component" value="Unassembled WGS sequence"/>
</dbReference>
<dbReference type="EMBL" id="CDMY01000272">
    <property type="protein sequence ID" value="CEL98523.1"/>
    <property type="molecule type" value="Genomic_DNA"/>
</dbReference>
<dbReference type="GO" id="GO:0000151">
    <property type="term" value="C:ubiquitin ligase complex"/>
    <property type="evidence" value="ECO:0007669"/>
    <property type="project" value="InterPro"/>
</dbReference>
<feature type="region of interest" description="Disordered" evidence="1">
    <location>
        <begin position="1172"/>
        <end position="1211"/>
    </location>
</feature>
<dbReference type="InterPro" id="IPR013083">
    <property type="entry name" value="Znf_RING/FYVE/PHD"/>
</dbReference>
<dbReference type="STRING" id="1169540.A0A0G4ENT3"/>
<dbReference type="PANTHER" id="PTHR13931:SF2">
    <property type="entry name" value="UBIQUITIN CONJUGATION FACTOR E4 B"/>
    <property type="match status" value="1"/>
</dbReference>
<proteinExistence type="predicted"/>
<gene>
    <name evidence="3" type="ORF">Vbra_20541</name>
</gene>
<feature type="region of interest" description="Disordered" evidence="1">
    <location>
        <begin position="55"/>
        <end position="92"/>
    </location>
</feature>
<organism evidence="3 4">
    <name type="scientific">Vitrella brassicaformis (strain CCMP3155)</name>
    <dbReference type="NCBI Taxonomy" id="1169540"/>
    <lineage>
        <taxon>Eukaryota</taxon>
        <taxon>Sar</taxon>
        <taxon>Alveolata</taxon>
        <taxon>Colpodellida</taxon>
        <taxon>Vitrellaceae</taxon>
        <taxon>Vitrella</taxon>
    </lineage>
</organism>
<dbReference type="InterPro" id="IPR003613">
    <property type="entry name" value="Ubox_domain"/>
</dbReference>
<dbReference type="Gene3D" id="3.30.40.10">
    <property type="entry name" value="Zinc/RING finger domain, C3HC4 (zinc finger)"/>
    <property type="match status" value="1"/>
</dbReference>
<evidence type="ECO:0000259" key="2">
    <source>
        <dbReference type="SMART" id="SM00504"/>
    </source>
</evidence>
<dbReference type="SUPFAM" id="SSF57850">
    <property type="entry name" value="RING/U-box"/>
    <property type="match status" value="1"/>
</dbReference>
<dbReference type="GO" id="GO:0036503">
    <property type="term" value="P:ERAD pathway"/>
    <property type="evidence" value="ECO:0007669"/>
    <property type="project" value="InterPro"/>
</dbReference>
<dbReference type="OrthoDB" id="20295at2759"/>
<protein>
    <recommendedName>
        <fullName evidence="2">U-box domain-containing protein</fullName>
    </recommendedName>
</protein>
<feature type="compositionally biased region" description="Polar residues" evidence="1">
    <location>
        <begin position="1181"/>
        <end position="1197"/>
    </location>
</feature>
<dbReference type="SMART" id="SM00504">
    <property type="entry name" value="Ubox"/>
    <property type="match status" value="1"/>
</dbReference>
<keyword evidence="4" id="KW-1185">Reference proteome</keyword>
<dbReference type="Pfam" id="PF04564">
    <property type="entry name" value="U-box"/>
    <property type="match status" value="1"/>
</dbReference>
<feature type="domain" description="U-box" evidence="2">
    <location>
        <begin position="1107"/>
        <end position="1170"/>
    </location>
</feature>
<accession>A0A0G4ENT3</accession>
<evidence type="ECO:0000313" key="4">
    <source>
        <dbReference type="Proteomes" id="UP000041254"/>
    </source>
</evidence>
<feature type="compositionally biased region" description="Pro residues" evidence="1">
    <location>
        <begin position="652"/>
        <end position="665"/>
    </location>
</feature>
<dbReference type="GO" id="GO:0005737">
    <property type="term" value="C:cytoplasm"/>
    <property type="evidence" value="ECO:0007669"/>
    <property type="project" value="TreeGrafter"/>
</dbReference>
<evidence type="ECO:0000313" key="3">
    <source>
        <dbReference type="EMBL" id="CEL98523.1"/>
    </source>
</evidence>
<dbReference type="GO" id="GO:0000209">
    <property type="term" value="P:protein polyubiquitination"/>
    <property type="evidence" value="ECO:0007669"/>
    <property type="project" value="TreeGrafter"/>
</dbReference>
<evidence type="ECO:0000256" key="1">
    <source>
        <dbReference type="SAM" id="MobiDB-lite"/>
    </source>
</evidence>
<feature type="region of interest" description="Disordered" evidence="1">
    <location>
        <begin position="649"/>
        <end position="679"/>
    </location>
</feature>
<name>A0A0G4ENT3_VITBC</name>
<feature type="compositionally biased region" description="Low complexity" evidence="1">
    <location>
        <begin position="64"/>
        <end position="85"/>
    </location>
</feature>